<dbReference type="OrthoDB" id="9815497at2"/>
<protein>
    <submittedName>
        <fullName evidence="3">Xanthine dehydrogenase</fullName>
    </submittedName>
</protein>
<feature type="domain" description="XdhC- CoxI" evidence="1">
    <location>
        <begin position="11"/>
        <end position="78"/>
    </location>
</feature>
<evidence type="ECO:0000313" key="4">
    <source>
        <dbReference type="Proteomes" id="UP000248039"/>
    </source>
</evidence>
<evidence type="ECO:0000313" key="3">
    <source>
        <dbReference type="EMBL" id="PYC76778.1"/>
    </source>
</evidence>
<dbReference type="InterPro" id="IPR052698">
    <property type="entry name" value="MoCofactor_Util/Proc"/>
</dbReference>
<evidence type="ECO:0000259" key="1">
    <source>
        <dbReference type="Pfam" id="PF02625"/>
    </source>
</evidence>
<gene>
    <name evidence="3" type="ORF">C7C46_21590</name>
</gene>
<dbReference type="Pfam" id="PF13478">
    <property type="entry name" value="XdhC_C"/>
    <property type="match status" value="1"/>
</dbReference>
<feature type="domain" description="XdhC- CoxI" evidence="1">
    <location>
        <begin position="117"/>
        <end position="182"/>
    </location>
</feature>
<proteinExistence type="predicted"/>
<accession>A0A2V4NMA0</accession>
<dbReference type="Proteomes" id="UP000248039">
    <property type="component" value="Unassembled WGS sequence"/>
</dbReference>
<dbReference type="InterPro" id="IPR027051">
    <property type="entry name" value="XdhC_Rossmann_dom"/>
</dbReference>
<dbReference type="RefSeq" id="WP_110671533.1">
    <property type="nucleotide sequence ID" value="NZ_PYBW01000081.1"/>
</dbReference>
<dbReference type="AlphaFoldDB" id="A0A2V4NMA0"/>
<dbReference type="InterPro" id="IPR003777">
    <property type="entry name" value="XdhC_CoxI"/>
</dbReference>
<evidence type="ECO:0000259" key="2">
    <source>
        <dbReference type="Pfam" id="PF13478"/>
    </source>
</evidence>
<organism evidence="3 4">
    <name type="scientific">Streptomyces tateyamensis</name>
    <dbReference type="NCBI Taxonomy" id="565073"/>
    <lineage>
        <taxon>Bacteria</taxon>
        <taxon>Bacillati</taxon>
        <taxon>Actinomycetota</taxon>
        <taxon>Actinomycetes</taxon>
        <taxon>Kitasatosporales</taxon>
        <taxon>Streptomycetaceae</taxon>
        <taxon>Streptomyces</taxon>
    </lineage>
</organism>
<name>A0A2V4NMA0_9ACTN</name>
<dbReference type="EMBL" id="PYBW01000081">
    <property type="protein sequence ID" value="PYC76778.1"/>
    <property type="molecule type" value="Genomic_DNA"/>
</dbReference>
<feature type="domain" description="XdhC Rossmann" evidence="2">
    <location>
        <begin position="212"/>
        <end position="356"/>
    </location>
</feature>
<keyword evidence="4" id="KW-1185">Reference proteome</keyword>
<comment type="caution">
    <text evidence="3">The sequence shown here is derived from an EMBL/GenBank/DDBJ whole genome shotgun (WGS) entry which is preliminary data.</text>
</comment>
<sequence>MQDIAEQLQAWHAAGRSFAVATVVGVSGSAPRDPGAALAVDAVGEAVGSVSGGCVEGAVYELCREAIESGQPVLERFGYSDEDAFAVGLTCGGILDVFVQPVVPGADAGLDAGISYIASGTPVALARVVEGPDALLGATVAVTADTHHGALSPTGPSMTGALERSLVAEARAMLDAGRTGKVTLALDGRPCDPTAAATVTFFVESYVPKPRMLVFGAIDFAAAVVRIGKFLGYHVTVCDARPVFATARRFPDADEVVVDWPHRYLDTQLAKLDGRSVLCVLTHDAKFDIPLLERALRLPVGFVGAMGSRRTHLDRNAKLREAGLTEAEIARLRSPIGLDLGARTPEETAVAVAAEIVAGRRGGGCLPLSAGTGPIHHDLARAAKRSGAGFRVA</sequence>
<dbReference type="PANTHER" id="PTHR30388">
    <property type="entry name" value="ALDEHYDE OXIDOREDUCTASE MOLYBDENUM COFACTOR ASSEMBLY PROTEIN"/>
    <property type="match status" value="1"/>
</dbReference>
<dbReference type="PANTHER" id="PTHR30388:SF4">
    <property type="entry name" value="MOLYBDENUM COFACTOR INSERTION CHAPERONE PAOD"/>
    <property type="match status" value="1"/>
</dbReference>
<reference evidence="3 4" key="1">
    <citation type="submission" date="2018-03" db="EMBL/GenBank/DDBJ databases">
        <title>Bioinformatic expansion and discovery of thiopeptide antibiotics.</title>
        <authorList>
            <person name="Schwalen C.J."/>
            <person name="Hudson G.A."/>
            <person name="Mitchell D.A."/>
        </authorList>
    </citation>
    <scope>NUCLEOTIDE SEQUENCE [LARGE SCALE GENOMIC DNA]</scope>
    <source>
        <strain evidence="3 4">ATCC 21389</strain>
    </source>
</reference>
<dbReference type="Gene3D" id="3.40.50.720">
    <property type="entry name" value="NAD(P)-binding Rossmann-like Domain"/>
    <property type="match status" value="1"/>
</dbReference>
<dbReference type="Pfam" id="PF02625">
    <property type="entry name" value="XdhC_CoxI"/>
    <property type="match status" value="2"/>
</dbReference>